<keyword evidence="7" id="KW-1185">Reference proteome</keyword>
<feature type="short sequence motif" description="GXSXG" evidence="4">
    <location>
        <begin position="53"/>
        <end position="57"/>
    </location>
</feature>
<keyword evidence="2 4" id="KW-0442">Lipid degradation</keyword>
<feature type="active site" description="Proton acceptor" evidence="4">
    <location>
        <position position="222"/>
    </location>
</feature>
<dbReference type="InterPro" id="IPR050301">
    <property type="entry name" value="NTE"/>
</dbReference>
<dbReference type="PROSITE" id="PS51635">
    <property type="entry name" value="PNPLA"/>
    <property type="match status" value="1"/>
</dbReference>
<keyword evidence="1 4" id="KW-0378">Hydrolase</keyword>
<evidence type="ECO:0000256" key="2">
    <source>
        <dbReference type="ARBA" id="ARBA00022963"/>
    </source>
</evidence>
<evidence type="ECO:0000313" key="6">
    <source>
        <dbReference type="EMBL" id="PTU31805.1"/>
    </source>
</evidence>
<dbReference type="InterPro" id="IPR002641">
    <property type="entry name" value="PNPLA_dom"/>
</dbReference>
<dbReference type="Gene3D" id="3.40.1090.10">
    <property type="entry name" value="Cytosolic phospholipase A2 catalytic domain"/>
    <property type="match status" value="1"/>
</dbReference>
<feature type="active site" description="Nucleophile" evidence="4">
    <location>
        <position position="55"/>
    </location>
</feature>
<evidence type="ECO:0000256" key="3">
    <source>
        <dbReference type="ARBA" id="ARBA00023098"/>
    </source>
</evidence>
<dbReference type="InterPro" id="IPR016035">
    <property type="entry name" value="Acyl_Trfase/lysoPLipase"/>
</dbReference>
<dbReference type="AlphaFoldDB" id="A0A2T5MGU6"/>
<reference evidence="6 7" key="1">
    <citation type="submission" date="2018-04" db="EMBL/GenBank/DDBJ databases">
        <title>Novel species isolated from glacier.</title>
        <authorList>
            <person name="Liu Q."/>
            <person name="Xin Y.-H."/>
        </authorList>
    </citation>
    <scope>NUCLEOTIDE SEQUENCE [LARGE SCALE GENOMIC DNA]</scope>
    <source>
        <strain evidence="6 7">GT1R17</strain>
    </source>
</reference>
<comment type="caution">
    <text evidence="4">Lacks conserved residue(s) required for the propagation of feature annotation.</text>
</comment>
<dbReference type="Proteomes" id="UP000244248">
    <property type="component" value="Unassembled WGS sequence"/>
</dbReference>
<name>A0A2T5MGU6_9GAMM</name>
<proteinExistence type="predicted"/>
<accession>A0A2T5MGU6</accession>
<evidence type="ECO:0000256" key="4">
    <source>
        <dbReference type="PROSITE-ProRule" id="PRU01161"/>
    </source>
</evidence>
<feature type="short sequence motif" description="DGA/G" evidence="4">
    <location>
        <begin position="222"/>
        <end position="224"/>
    </location>
</feature>
<gene>
    <name evidence="6" type="ORF">CJD38_09515</name>
</gene>
<dbReference type="Pfam" id="PF01734">
    <property type="entry name" value="Patatin"/>
    <property type="match status" value="1"/>
</dbReference>
<comment type="caution">
    <text evidence="6">The sequence shown here is derived from an EMBL/GenBank/DDBJ whole genome shotgun (WGS) entry which is preliminary data.</text>
</comment>
<dbReference type="PANTHER" id="PTHR14226:SF57">
    <property type="entry name" value="BLR7027 PROTEIN"/>
    <property type="match status" value="1"/>
</dbReference>
<dbReference type="EMBL" id="QANS01000003">
    <property type="protein sequence ID" value="PTU31805.1"/>
    <property type="molecule type" value="Genomic_DNA"/>
</dbReference>
<sequence length="407" mass="43908">MSPRATTKRRPPMTGLVLTAGGARGAYQAGVLKRISEIKAFKRGPSPFQIIAGASAGAINGATLACHQSNLQQGAETLARLWGELNFDSVVRYDLPTMANTARKMVMDMALGGIIGGGRLDALMNTAPLRAFLGAHMDFSSINDSIKRGHLYALAITATGYHSGKSYTFVQGANKHPLWNKSRRVALQTEMTLEHVCASAAIPVVFPPVPLSVNGGTAYFGDGALRLTTPLSPAIRLGATRLLAIGVRCANAADDLLRTELAQGDGVAPEHMQRPPLSQILGVFMNAIFLDHLDADLDHLKRMNDLISAYPPRLRGKPTHAVSEPMRIVKPLSISPSEDIAVLAKTLAHRMPRTLRYVMDGLGTPDAKSADLTSFLLFDSAFTRELIQLGYRDTAKRADEIEAFLME</sequence>
<dbReference type="OrthoDB" id="9798773at2"/>
<dbReference type="GO" id="GO:0016787">
    <property type="term" value="F:hydrolase activity"/>
    <property type="evidence" value="ECO:0007669"/>
    <property type="project" value="UniProtKB-UniRule"/>
</dbReference>
<evidence type="ECO:0000313" key="7">
    <source>
        <dbReference type="Proteomes" id="UP000244248"/>
    </source>
</evidence>
<keyword evidence="3 4" id="KW-0443">Lipid metabolism</keyword>
<protein>
    <submittedName>
        <fullName evidence="6">Patatin</fullName>
    </submittedName>
</protein>
<dbReference type="PANTHER" id="PTHR14226">
    <property type="entry name" value="NEUROPATHY TARGET ESTERASE/SWISS CHEESE D.MELANOGASTER"/>
    <property type="match status" value="1"/>
</dbReference>
<organism evidence="6 7">
    <name type="scientific">Stenotrophobium rhamnosiphilum</name>
    <dbReference type="NCBI Taxonomy" id="2029166"/>
    <lineage>
        <taxon>Bacteria</taxon>
        <taxon>Pseudomonadati</taxon>
        <taxon>Pseudomonadota</taxon>
        <taxon>Gammaproteobacteria</taxon>
        <taxon>Nevskiales</taxon>
        <taxon>Nevskiaceae</taxon>
        <taxon>Stenotrophobium</taxon>
    </lineage>
</organism>
<evidence type="ECO:0000259" key="5">
    <source>
        <dbReference type="PROSITE" id="PS51635"/>
    </source>
</evidence>
<dbReference type="GO" id="GO:0016042">
    <property type="term" value="P:lipid catabolic process"/>
    <property type="evidence" value="ECO:0007669"/>
    <property type="project" value="UniProtKB-UniRule"/>
</dbReference>
<feature type="domain" description="PNPLA" evidence="5">
    <location>
        <begin position="16"/>
        <end position="235"/>
    </location>
</feature>
<evidence type="ECO:0000256" key="1">
    <source>
        <dbReference type="ARBA" id="ARBA00022801"/>
    </source>
</evidence>
<dbReference type="SUPFAM" id="SSF52151">
    <property type="entry name" value="FabD/lysophospholipase-like"/>
    <property type="match status" value="1"/>
</dbReference>